<keyword evidence="1" id="KW-0732">Signal</keyword>
<protein>
    <submittedName>
        <fullName evidence="2">Uncharacterized protein</fullName>
    </submittedName>
</protein>
<sequence>MGYLRYRIVLLWAWLSVYASPGDPQFDTRIPCTLSGLAEAAACDDPAEAESWLNSRTVGKLPAGEEVQRIFDSLIQTCIAYNNLRGADYWLTRAEKDGIRCALPTYRRLAIAFWRVDQHDKATEWGKKYSRLSGDKEFYTLILESAMEHAAASDSANAAGAADHREEDRHFDMPSLVRDLKALDFPKVVQDLKCLDLKGFPRDCGILAVNIGVFYLSKAAFSKLRGPPPSAIPPGEEEPTINREKQEVIEGSTEPAGERRIKDTVQSIKSKASSLYSGASSQVRELDLRSKFERGIEKARNGFQGMRSSIRGGLQDVERDAITLSKKMGKSVSGFATETVPQASREIQLNLRSGIQHLETLGRGFRPTPTSGNAQSAALQATLREEMNEVQTKLQDEIKYLHDRLRGVKEHRSDSLPREVQGMLRHEMDVVRRRLQDVELIQTRVQEEIQDTQKRLSEVQRNASPNEYQSKMQEEIGHLRRTLQEIKNIALPNEIQRKAQEDMRQIRSRMQGVQQRAVPNNDEYQQVQLKLQTEIQLIRNRLRDVQLRVVQ</sequence>
<organism evidence="2">
    <name type="scientific">Lotharella globosa</name>
    <dbReference type="NCBI Taxonomy" id="91324"/>
    <lineage>
        <taxon>Eukaryota</taxon>
        <taxon>Sar</taxon>
        <taxon>Rhizaria</taxon>
        <taxon>Cercozoa</taxon>
        <taxon>Chlorarachniophyceae</taxon>
        <taxon>Lotharella</taxon>
    </lineage>
</organism>
<reference evidence="2" key="1">
    <citation type="submission" date="2021-01" db="EMBL/GenBank/DDBJ databases">
        <authorList>
            <person name="Corre E."/>
            <person name="Pelletier E."/>
            <person name="Niang G."/>
            <person name="Scheremetjew M."/>
            <person name="Finn R."/>
            <person name="Kale V."/>
            <person name="Holt S."/>
            <person name="Cochrane G."/>
            <person name="Meng A."/>
            <person name="Brown T."/>
            <person name="Cohen L."/>
        </authorList>
    </citation>
    <scope>NUCLEOTIDE SEQUENCE</scope>
    <source>
        <strain evidence="2">CCCM811</strain>
    </source>
</reference>
<evidence type="ECO:0000313" key="2">
    <source>
        <dbReference type="EMBL" id="CAE0676662.1"/>
    </source>
</evidence>
<feature type="chain" id="PRO_5030674000" evidence="1">
    <location>
        <begin position="20"/>
        <end position="551"/>
    </location>
</feature>
<feature type="signal peptide" evidence="1">
    <location>
        <begin position="1"/>
        <end position="19"/>
    </location>
</feature>
<name>A0A7S3Z9X5_9EUKA</name>
<proteinExistence type="predicted"/>
<gene>
    <name evidence="2" type="ORF">LGLO00237_LOCUS28440</name>
</gene>
<accession>A0A7S3Z9X5</accession>
<evidence type="ECO:0000256" key="1">
    <source>
        <dbReference type="SAM" id="SignalP"/>
    </source>
</evidence>
<dbReference type="AlphaFoldDB" id="A0A7S3Z9X5"/>
<dbReference type="EMBL" id="HBIV01040160">
    <property type="protein sequence ID" value="CAE0676662.1"/>
    <property type="molecule type" value="Transcribed_RNA"/>
</dbReference>